<evidence type="ECO:0000313" key="2">
    <source>
        <dbReference type="Proteomes" id="UP000193920"/>
    </source>
</evidence>
<evidence type="ECO:0000313" key="1">
    <source>
        <dbReference type="EMBL" id="ORY36252.1"/>
    </source>
</evidence>
<gene>
    <name evidence="1" type="ORF">LY90DRAFT_511598</name>
</gene>
<name>A0A1Y2BNF9_9FUNG</name>
<dbReference type="EMBL" id="MCOG01000149">
    <property type="protein sequence ID" value="ORY36252.1"/>
    <property type="molecule type" value="Genomic_DNA"/>
</dbReference>
<dbReference type="OrthoDB" id="10575640at2759"/>
<proteinExistence type="predicted"/>
<dbReference type="AlphaFoldDB" id="A0A1Y2BNF9"/>
<organism evidence="1 2">
    <name type="scientific">Neocallimastix californiae</name>
    <dbReference type="NCBI Taxonomy" id="1754190"/>
    <lineage>
        <taxon>Eukaryota</taxon>
        <taxon>Fungi</taxon>
        <taxon>Fungi incertae sedis</taxon>
        <taxon>Chytridiomycota</taxon>
        <taxon>Chytridiomycota incertae sedis</taxon>
        <taxon>Neocallimastigomycetes</taxon>
        <taxon>Neocallimastigales</taxon>
        <taxon>Neocallimastigaceae</taxon>
        <taxon>Neocallimastix</taxon>
    </lineage>
</organism>
<reference evidence="1 2" key="1">
    <citation type="submission" date="2016-08" db="EMBL/GenBank/DDBJ databases">
        <title>A Parts List for Fungal Cellulosomes Revealed by Comparative Genomics.</title>
        <authorList>
            <consortium name="DOE Joint Genome Institute"/>
            <person name="Haitjema C.H."/>
            <person name="Gilmore S.P."/>
            <person name="Henske J.K."/>
            <person name="Solomon K.V."/>
            <person name="De Groot R."/>
            <person name="Kuo A."/>
            <person name="Mondo S.J."/>
            <person name="Salamov A.A."/>
            <person name="Labutti K."/>
            <person name="Zhao Z."/>
            <person name="Chiniquy J."/>
            <person name="Barry K."/>
            <person name="Brewer H.M."/>
            <person name="Purvine S.O."/>
            <person name="Wright A.T."/>
            <person name="Boxma B."/>
            <person name="Van Alen T."/>
            <person name="Hackstein J.H."/>
            <person name="Baker S.E."/>
            <person name="Grigoriev I.V."/>
            <person name="O'Malley M.A."/>
        </authorList>
    </citation>
    <scope>NUCLEOTIDE SEQUENCE [LARGE SCALE GENOMIC DNA]</scope>
    <source>
        <strain evidence="1 2">G1</strain>
    </source>
</reference>
<comment type="caution">
    <text evidence="1">The sequence shown here is derived from an EMBL/GenBank/DDBJ whole genome shotgun (WGS) entry which is preliminary data.</text>
</comment>
<protein>
    <submittedName>
        <fullName evidence="1">Uncharacterized protein</fullName>
    </submittedName>
</protein>
<keyword evidence="2" id="KW-1185">Reference proteome</keyword>
<dbReference type="Proteomes" id="UP000193920">
    <property type="component" value="Unassembled WGS sequence"/>
</dbReference>
<sequence length="119" mass="13969">MILESSYTTKKVISNTHHKLRRTKKSENLREEWKKYHNNFIPVIPSNSSNTKENVSIISTGIIENINLQQSPYNYTGIKYSIKNNIDKNNYIKLADELESKIKEQHITKKSRLFSFIPL</sequence>
<accession>A0A1Y2BNF9</accession>